<dbReference type="InterPro" id="IPR011251">
    <property type="entry name" value="Luciferase-like_dom"/>
</dbReference>
<dbReference type="Gene3D" id="3.20.20.30">
    <property type="entry name" value="Luciferase-like domain"/>
    <property type="match status" value="1"/>
</dbReference>
<dbReference type="AlphaFoldDB" id="A0A2I8VQR1"/>
<dbReference type="GO" id="GO:0008726">
    <property type="term" value="F:alkanesulfonate monooxygenase activity"/>
    <property type="evidence" value="ECO:0007669"/>
    <property type="project" value="TreeGrafter"/>
</dbReference>
<dbReference type="SUPFAM" id="SSF51679">
    <property type="entry name" value="Bacterial luciferase-like"/>
    <property type="match status" value="1"/>
</dbReference>
<dbReference type="Pfam" id="PF00296">
    <property type="entry name" value="Bac_luciferase"/>
    <property type="match status" value="1"/>
</dbReference>
<feature type="domain" description="Luciferase-like" evidence="5">
    <location>
        <begin position="19"/>
        <end position="256"/>
    </location>
</feature>
<evidence type="ECO:0000313" key="6">
    <source>
        <dbReference type="EMBL" id="AUV84245.1"/>
    </source>
</evidence>
<name>A0A2I8VQR1_9EURY</name>
<evidence type="ECO:0000259" key="5">
    <source>
        <dbReference type="Pfam" id="PF00296"/>
    </source>
</evidence>
<protein>
    <submittedName>
        <fullName evidence="6">LLM class F420-dependent oxidoreductase</fullName>
    </submittedName>
</protein>
<keyword evidence="4" id="KW-0503">Monooxygenase</keyword>
<dbReference type="InterPro" id="IPR050172">
    <property type="entry name" value="SsuD_RutA_monooxygenase"/>
</dbReference>
<keyword evidence="7" id="KW-1185">Reference proteome</keyword>
<accession>A0A2I8VQR1</accession>
<reference evidence="6 7" key="1">
    <citation type="submission" date="2018-01" db="EMBL/GenBank/DDBJ databases">
        <title>Complete genome sequence of Salinigranum rubrum GX10T, an extremely halophilic archaeon isolated from a marine solar saltern.</title>
        <authorList>
            <person name="Han S."/>
        </authorList>
    </citation>
    <scope>NUCLEOTIDE SEQUENCE [LARGE SCALE GENOMIC DNA]</scope>
    <source>
        <strain evidence="6 7">GX10</strain>
        <plasmid evidence="7">Plasmid unnamed1</plasmid>
    </source>
</reference>
<keyword evidence="6" id="KW-0614">Plasmid</keyword>
<dbReference type="PANTHER" id="PTHR42847:SF8">
    <property type="entry name" value="CONSERVED PROTEIN"/>
    <property type="match status" value="1"/>
</dbReference>
<keyword evidence="2" id="KW-0288">FMN</keyword>
<dbReference type="Proteomes" id="UP000236584">
    <property type="component" value="Plasmid unnamed1"/>
</dbReference>
<dbReference type="GO" id="GO:0046306">
    <property type="term" value="P:alkanesulfonate catabolic process"/>
    <property type="evidence" value="ECO:0007669"/>
    <property type="project" value="TreeGrafter"/>
</dbReference>
<sequence>MDFGYHNASYRDDGSVRGDLFGATVDRARWLEAEGFDLFTAMDHVWQLPGVGQRDEPFFDAYTALPAVAQATDRIELSALVTCPHWRNPAYLGRAIASLEAISKGRAVLGIGSGWYEDEYDAMNLAFPDTPTRSRQMRETIELCRAMWTQDPPASYRGKYYQLEEFYCAPRPERDIPILIGGGGEQLTLRATAEYADRWNVPDGDPKEYAAKLDVLAGHCDELGTDYDAIEKTIGNWTVLRETTDEAHDAYEELFGLTEDEPTPRSEYRGVVGTPAEAYELLSKFETIGLDTFVAIVPGNDRRTRELFVDEVMPNFA</sequence>
<proteinExistence type="predicted"/>
<evidence type="ECO:0000256" key="1">
    <source>
        <dbReference type="ARBA" id="ARBA00022630"/>
    </source>
</evidence>
<dbReference type="KEGG" id="srub:C2R22_22070"/>
<dbReference type="RefSeq" id="WP_103427933.1">
    <property type="nucleotide sequence ID" value="NZ_CP026310.1"/>
</dbReference>
<evidence type="ECO:0000256" key="2">
    <source>
        <dbReference type="ARBA" id="ARBA00022643"/>
    </source>
</evidence>
<dbReference type="InterPro" id="IPR036661">
    <property type="entry name" value="Luciferase-like_sf"/>
</dbReference>
<dbReference type="EMBL" id="CP026310">
    <property type="protein sequence ID" value="AUV84245.1"/>
    <property type="molecule type" value="Genomic_DNA"/>
</dbReference>
<keyword evidence="1" id="KW-0285">Flavoprotein</keyword>
<evidence type="ECO:0000256" key="4">
    <source>
        <dbReference type="ARBA" id="ARBA00023033"/>
    </source>
</evidence>
<dbReference type="PANTHER" id="PTHR42847">
    <property type="entry name" value="ALKANESULFONATE MONOOXYGENASE"/>
    <property type="match status" value="1"/>
</dbReference>
<dbReference type="GeneID" id="35594840"/>
<organism evidence="6 7">
    <name type="scientific">Salinigranum rubrum</name>
    <dbReference type="NCBI Taxonomy" id="755307"/>
    <lineage>
        <taxon>Archaea</taxon>
        <taxon>Methanobacteriati</taxon>
        <taxon>Methanobacteriota</taxon>
        <taxon>Stenosarchaea group</taxon>
        <taxon>Halobacteria</taxon>
        <taxon>Halobacteriales</taxon>
        <taxon>Haloferacaceae</taxon>
        <taxon>Salinigranum</taxon>
    </lineage>
</organism>
<evidence type="ECO:0000313" key="7">
    <source>
        <dbReference type="Proteomes" id="UP000236584"/>
    </source>
</evidence>
<gene>
    <name evidence="6" type="ORF">C2R22_22070</name>
</gene>
<evidence type="ECO:0000256" key="3">
    <source>
        <dbReference type="ARBA" id="ARBA00023002"/>
    </source>
</evidence>
<keyword evidence="3" id="KW-0560">Oxidoreductase</keyword>
<geneLocation type="plasmid" evidence="6">
    <name>unnamed1</name>
</geneLocation>
<dbReference type="OrthoDB" id="7684at2157"/>